<sequence>MPGPQAPRAPPGKSRDGVPAAKSMLGSLAQHCPSVPATGLGKIFSKAWLPARDRARCWPTPRKHPHQLDLPTQQRESILQSPVVLIQGPKTKERHFFLFRDWLVVAKQRSSMSYRFEQKLPLSELAVVSCDSEEELDKDEAARLTPRGGNTIFFTMASKPCVTEFPSREVKEVWLEALRGQSQGHTGTKFTTEASARTPVRLTGSCHASKTLNACDMETLIECQSEGNIKEHPLLASCESEDNICQLIEIKKRKKVSNWLFLMRRLSSSSDVSAASEPELKTSLFEQPLSAICSDNTLPGPIQDILTILCLKGPSTEGIFRKAANEKARKELKEELNSGSVVDLKSLPVHLLAVVLKDFLRSIPLKLLSCDLFEEWMDALAKPSEEDRIEALKQVADKLPRPNHLLLKHLVSVLHVISKNSEVNRMDASNLAICIGPNVLSPEHEHSLSLEARRDLNDKVKTLVEFLIDNCFEIFGEDFPAHSRIASDDSLEHTDSSDMSTLQNDSAYDSNDPDHDVEPAGSPSSQPPGPPELAAGCSEPRAPLRPWEPVVSTTARLKGFLGQADRRYSDPSAASSPECLDVRRANPKLTRSEDDFTSVARTTSRFAGEEAEDPFPEEVFPAAEGREQRPRDLGERSPTQDSGSPCARVPKAASSGSLDTFSDSSPLASPSSPKRNFFTRHQSFTKAEKSKPNREIKKHSMSFSFASHQRVLTKTRSFGAAKPKGCPRDPEKRGSKKESQLAGRIVQESSSDAPGRAALGFNSGAYTLSVEDVFQLVDQRHPGRPPSYEEAVRLQALELAPRGGQTVGSLRARVLSLDAGLLPPLPARTHGDSRNSRGPEPLDRLRWGPETEPWRQSWTDCAPGAAAGQVTVPGTPELQRLRSASESQQKGRQALLARRCSQPVFDAEQLRFAKESYI</sequence>
<dbReference type="Proteomes" id="UP001162501">
    <property type="component" value="Chromosome 34"/>
</dbReference>
<organism evidence="1 2">
    <name type="scientific">Rangifer tarandus platyrhynchus</name>
    <name type="common">Svalbard reindeer</name>
    <dbReference type="NCBI Taxonomy" id="3082113"/>
    <lineage>
        <taxon>Eukaryota</taxon>
        <taxon>Metazoa</taxon>
        <taxon>Chordata</taxon>
        <taxon>Craniata</taxon>
        <taxon>Vertebrata</taxon>
        <taxon>Euteleostomi</taxon>
        <taxon>Mammalia</taxon>
        <taxon>Eutheria</taxon>
        <taxon>Laurasiatheria</taxon>
        <taxon>Artiodactyla</taxon>
        <taxon>Ruminantia</taxon>
        <taxon>Pecora</taxon>
        <taxon>Cervidae</taxon>
        <taxon>Odocoileinae</taxon>
        <taxon>Rangifer</taxon>
    </lineage>
</organism>
<reference evidence="1" key="1">
    <citation type="submission" date="2025-03" db="EMBL/GenBank/DDBJ databases">
        <authorList>
            <consortium name="ELIXIR-Norway"/>
            <consortium name="Elixir Norway"/>
        </authorList>
    </citation>
    <scope>NUCLEOTIDE SEQUENCE</scope>
</reference>
<evidence type="ECO:0000313" key="2">
    <source>
        <dbReference type="Proteomes" id="UP001162501"/>
    </source>
</evidence>
<proteinExistence type="predicted"/>
<protein>
    <submittedName>
        <fullName evidence="1">Uncharacterized protein</fullName>
    </submittedName>
</protein>
<gene>
    <name evidence="1" type="ORF">MRATA1EN22A_LOCUS22233</name>
</gene>
<accession>A0ACB1MM24</accession>
<dbReference type="EMBL" id="OZ243562">
    <property type="protein sequence ID" value="CAN0500233.1"/>
    <property type="molecule type" value="Genomic_DNA"/>
</dbReference>
<name>A0ACB1MM24_RANTA</name>
<evidence type="ECO:0000313" key="1">
    <source>
        <dbReference type="EMBL" id="CAN0500233.1"/>
    </source>
</evidence>